<accession>A0ABW7P708</accession>
<reference evidence="2 3" key="1">
    <citation type="submission" date="2024-03" db="EMBL/GenBank/DDBJ databases">
        <title>Whole genome sequencing of Streptomyces racemochromogenes, to identify antimicrobial biosynthetic gene clusters.</title>
        <authorList>
            <person name="Suryawanshi P."/>
            <person name="Krishnaraj P.U."/>
            <person name="Arun Y.P."/>
            <person name="Suryawanshi M.P."/>
            <person name="Rakshit O."/>
        </authorList>
    </citation>
    <scope>NUCLEOTIDE SEQUENCE [LARGE SCALE GENOMIC DNA]</scope>
    <source>
        <strain evidence="2 3">AUDT626</strain>
    </source>
</reference>
<name>A0ABW7P708_9ACTN</name>
<dbReference type="EMBL" id="JBBDHD010000005">
    <property type="protein sequence ID" value="MFH7594115.1"/>
    <property type="molecule type" value="Genomic_DNA"/>
</dbReference>
<comment type="caution">
    <text evidence="2">The sequence shown here is derived from an EMBL/GenBank/DDBJ whole genome shotgun (WGS) entry which is preliminary data.</text>
</comment>
<evidence type="ECO:0000313" key="2">
    <source>
        <dbReference type="EMBL" id="MFH7594115.1"/>
    </source>
</evidence>
<feature type="region of interest" description="Disordered" evidence="1">
    <location>
        <begin position="1"/>
        <end position="39"/>
    </location>
</feature>
<sequence length="151" mass="15681">MNEAGSKDGAVRRSGAGLCPAPVERQSPEEQAEQHDPAYQAIPNADLVVKNQRLPERALPDVDVKWVKFDSGGDVRTAVIAGSVDLGPAGASPVTKGLSAPLNIPYKVVWIHDLIGDNEALVAKPGIGSGSRLVTSTLPSLVSSLSVGVHT</sequence>
<feature type="compositionally biased region" description="Basic and acidic residues" evidence="1">
    <location>
        <begin position="26"/>
        <end position="36"/>
    </location>
</feature>
<evidence type="ECO:0000256" key="1">
    <source>
        <dbReference type="SAM" id="MobiDB-lite"/>
    </source>
</evidence>
<dbReference type="Proteomes" id="UP001610631">
    <property type="component" value="Unassembled WGS sequence"/>
</dbReference>
<protein>
    <submittedName>
        <fullName evidence="2">Uncharacterized protein</fullName>
    </submittedName>
</protein>
<keyword evidence="3" id="KW-1185">Reference proteome</keyword>
<proteinExistence type="predicted"/>
<dbReference type="Gene3D" id="3.40.190.10">
    <property type="entry name" value="Periplasmic binding protein-like II"/>
    <property type="match status" value="1"/>
</dbReference>
<evidence type="ECO:0000313" key="3">
    <source>
        <dbReference type="Proteomes" id="UP001610631"/>
    </source>
</evidence>
<gene>
    <name evidence="2" type="ORF">WDV06_03290</name>
</gene>
<dbReference type="RefSeq" id="WP_395508151.1">
    <property type="nucleotide sequence ID" value="NZ_JBBDHD010000005.1"/>
</dbReference>
<organism evidence="2 3">
    <name type="scientific">Streptomyces racemochromogenes</name>
    <dbReference type="NCBI Taxonomy" id="67353"/>
    <lineage>
        <taxon>Bacteria</taxon>
        <taxon>Bacillati</taxon>
        <taxon>Actinomycetota</taxon>
        <taxon>Actinomycetes</taxon>
        <taxon>Kitasatosporales</taxon>
        <taxon>Streptomycetaceae</taxon>
        <taxon>Streptomyces</taxon>
    </lineage>
</organism>
<dbReference type="SUPFAM" id="SSF53850">
    <property type="entry name" value="Periplasmic binding protein-like II"/>
    <property type="match status" value="1"/>
</dbReference>
<feature type="compositionally biased region" description="Basic and acidic residues" evidence="1">
    <location>
        <begin position="1"/>
        <end position="11"/>
    </location>
</feature>